<accession>A0A261B1U4</accession>
<reference evidence="1" key="1">
    <citation type="submission" date="2017-08" db="EMBL/GenBank/DDBJ databases">
        <authorList>
            <person name="de Groot N.N."/>
        </authorList>
    </citation>
    <scope>NUCLEOTIDE SEQUENCE [LARGE SCALE GENOMIC DNA]</scope>
    <source>
        <strain evidence="1">PX439</strain>
    </source>
</reference>
<proteinExistence type="predicted"/>
<organism evidence="1 2">
    <name type="scientific">Caenorhabditis remanei</name>
    <name type="common">Caenorhabditis vulgaris</name>
    <dbReference type="NCBI Taxonomy" id="31234"/>
    <lineage>
        <taxon>Eukaryota</taxon>
        <taxon>Metazoa</taxon>
        <taxon>Ecdysozoa</taxon>
        <taxon>Nematoda</taxon>
        <taxon>Chromadorea</taxon>
        <taxon>Rhabditida</taxon>
        <taxon>Rhabditina</taxon>
        <taxon>Rhabditomorpha</taxon>
        <taxon>Rhabditoidea</taxon>
        <taxon>Rhabditidae</taxon>
        <taxon>Peloderinae</taxon>
        <taxon>Caenorhabditis</taxon>
    </lineage>
</organism>
<comment type="caution">
    <text evidence="1">The sequence shown here is derived from an EMBL/GenBank/DDBJ whole genome shotgun (WGS) entry which is preliminary data.</text>
</comment>
<sequence length="105" mass="11722">MGSNLPRALRKLLKCCLYEARCKAYAFLKKYIRSCSYLVMILSMLSVAVTTFLNWNHSSVLHMLALSLIAAVTDKRLSIHIADGETVTIIAFILCHLVVSILHGI</sequence>
<evidence type="ECO:0000313" key="2">
    <source>
        <dbReference type="Proteomes" id="UP000216624"/>
    </source>
</evidence>
<dbReference type="EMBL" id="NMWX01000004">
    <property type="protein sequence ID" value="OZG03646.1"/>
    <property type="molecule type" value="Genomic_DNA"/>
</dbReference>
<name>A0A261B1U4_CAERE</name>
<feature type="non-terminal residue" evidence="1">
    <location>
        <position position="1"/>
    </location>
</feature>
<keyword evidence="2" id="KW-1185">Reference proteome</keyword>
<evidence type="ECO:0000313" key="1">
    <source>
        <dbReference type="EMBL" id="OZG03646.1"/>
    </source>
</evidence>
<dbReference type="HOGENOM" id="CLU_2239088_0_0_1"/>
<protein>
    <submittedName>
        <fullName evidence="1">Uncharacterized protein</fullName>
    </submittedName>
</protein>
<gene>
    <name evidence="1" type="ORF">FL82_05306</name>
</gene>
<dbReference type="Proteomes" id="UP000216624">
    <property type="component" value="Unassembled WGS sequence"/>
</dbReference>